<organism evidence="7 8">
    <name type="scientific">Thalassiosira oceanica</name>
    <name type="common">Marine diatom</name>
    <dbReference type="NCBI Taxonomy" id="159749"/>
    <lineage>
        <taxon>Eukaryota</taxon>
        <taxon>Sar</taxon>
        <taxon>Stramenopiles</taxon>
        <taxon>Ochrophyta</taxon>
        <taxon>Bacillariophyta</taxon>
        <taxon>Coscinodiscophyceae</taxon>
        <taxon>Thalassiosirophycidae</taxon>
        <taxon>Thalassiosirales</taxon>
        <taxon>Thalassiosiraceae</taxon>
        <taxon>Thalassiosira</taxon>
    </lineage>
</organism>
<evidence type="ECO:0000259" key="6">
    <source>
        <dbReference type="PROSITE" id="PS50833"/>
    </source>
</evidence>
<reference evidence="7 8" key="1">
    <citation type="journal article" date="2012" name="Genome Biol.">
        <title>Genome and low-iron response of an oceanic diatom adapted to chronic iron limitation.</title>
        <authorList>
            <person name="Lommer M."/>
            <person name="Specht M."/>
            <person name="Roy A.S."/>
            <person name="Kraemer L."/>
            <person name="Andreson R."/>
            <person name="Gutowska M.A."/>
            <person name="Wolf J."/>
            <person name="Bergner S.V."/>
            <person name="Schilhabel M.B."/>
            <person name="Klostermeier U.C."/>
            <person name="Beiko R.G."/>
            <person name="Rosenstiel P."/>
            <person name="Hippler M."/>
            <person name="Laroche J."/>
        </authorList>
    </citation>
    <scope>NUCLEOTIDE SEQUENCE [LARGE SCALE GENOMIC DNA]</scope>
    <source>
        <strain evidence="7 8">CCMP1005</strain>
    </source>
</reference>
<evidence type="ECO:0000313" key="8">
    <source>
        <dbReference type="Proteomes" id="UP000266841"/>
    </source>
</evidence>
<dbReference type="SMART" id="SM00879">
    <property type="entry name" value="Brix"/>
    <property type="match status" value="1"/>
</dbReference>
<dbReference type="GO" id="GO:0000463">
    <property type="term" value="P:maturation of LSU-rRNA from tricistronic rRNA transcript (SSU-rRNA, 5.8S rRNA, LSU-rRNA)"/>
    <property type="evidence" value="ECO:0007669"/>
    <property type="project" value="TreeGrafter"/>
</dbReference>
<dbReference type="GO" id="GO:0005730">
    <property type="term" value="C:nucleolus"/>
    <property type="evidence" value="ECO:0007669"/>
    <property type="project" value="UniProtKB-SubCell"/>
</dbReference>
<dbReference type="eggNOG" id="KOG3031">
    <property type="taxonomic scope" value="Eukaryota"/>
</dbReference>
<comment type="subcellular location">
    <subcellularLocation>
        <location evidence="1 4">Nucleus</location>
        <location evidence="1 4">Nucleolus</location>
    </subcellularLocation>
</comment>
<keyword evidence="3 4" id="KW-0539">Nucleus</keyword>
<dbReference type="Pfam" id="PF04427">
    <property type="entry name" value="Brix"/>
    <property type="match status" value="1"/>
</dbReference>
<dbReference type="OrthoDB" id="407658at2759"/>
<proteinExistence type="inferred from homology"/>
<feature type="domain" description="Brix" evidence="6">
    <location>
        <begin position="42"/>
        <end position="259"/>
    </location>
</feature>
<comment type="caution">
    <text evidence="7">The sequence shown here is derived from an EMBL/GenBank/DDBJ whole genome shotgun (WGS) entry which is preliminary data.</text>
</comment>
<dbReference type="EMBL" id="AGNL01017538">
    <property type="protein sequence ID" value="EJK64192.1"/>
    <property type="molecule type" value="Genomic_DNA"/>
</dbReference>
<evidence type="ECO:0000256" key="4">
    <source>
        <dbReference type="RuleBase" id="RU367086"/>
    </source>
</evidence>
<sequence length="347" mass="38721">MAPTPHQAKTAKAKLISGGKQPKARVARYLKTTESQLVEGGKGSLLLKGIRCSESMSTVLKDMRSVQAPHAKLLSKNNLIVPFDDAGQQSLEFLTTKNDATVFAMASHNKKRPNNLVLGRTFDRRVLDMVEIGILQYRSLSDFGGLPKKRLGSKPLLQFVGDLWSSDVNLKRLQNLMIDFYRGDPVDSLVLSGLDHVIVFTAVEASVGGQEAFPMIHQRTYYMKLKRDPQGGVAPVPYLTPSGPDMDFKIRRTQFASPDLWKLAMKQPQGIKAKKKKNQTTNVFGETIGRLHLDKQDIDNRSGKKSKALRLAEKIEKEEENAALEAELGQEEDEMNQEFEQAFGHSQ</sequence>
<comment type="similarity">
    <text evidence="2 4">Belongs to the RPF2 family.</text>
</comment>
<feature type="region of interest" description="Disordered" evidence="5">
    <location>
        <begin position="326"/>
        <end position="347"/>
    </location>
</feature>
<dbReference type="PANTHER" id="PTHR12728:SF0">
    <property type="entry name" value="RIBOSOME PRODUCTION FACTOR 2 HOMOLOG"/>
    <property type="match status" value="1"/>
</dbReference>
<dbReference type="GO" id="GO:0000027">
    <property type="term" value="P:ribosomal large subunit assembly"/>
    <property type="evidence" value="ECO:0007669"/>
    <property type="project" value="InterPro"/>
</dbReference>
<accession>K0T1C0</accession>
<evidence type="ECO:0000256" key="5">
    <source>
        <dbReference type="SAM" id="MobiDB-lite"/>
    </source>
</evidence>
<evidence type="ECO:0000256" key="3">
    <source>
        <dbReference type="ARBA" id="ARBA00023242"/>
    </source>
</evidence>
<dbReference type="InterPro" id="IPR039770">
    <property type="entry name" value="Rpf2"/>
</dbReference>
<feature type="compositionally biased region" description="Acidic residues" evidence="5">
    <location>
        <begin position="326"/>
        <end position="337"/>
    </location>
</feature>
<dbReference type="OMA" id="VGLKPMF"/>
<keyword evidence="8" id="KW-1185">Reference proteome</keyword>
<gene>
    <name evidence="7" type="ORF">THAOC_15096</name>
</gene>
<evidence type="ECO:0000313" key="7">
    <source>
        <dbReference type="EMBL" id="EJK64192.1"/>
    </source>
</evidence>
<evidence type="ECO:0000256" key="2">
    <source>
        <dbReference type="ARBA" id="ARBA00010782"/>
    </source>
</evidence>
<evidence type="ECO:0000256" key="1">
    <source>
        <dbReference type="ARBA" id="ARBA00004604"/>
    </source>
</evidence>
<dbReference type="PANTHER" id="PTHR12728">
    <property type="entry name" value="BRIX DOMAIN CONTAINING PROTEIN"/>
    <property type="match status" value="1"/>
</dbReference>
<dbReference type="Proteomes" id="UP000266841">
    <property type="component" value="Unassembled WGS sequence"/>
</dbReference>
<dbReference type="AlphaFoldDB" id="K0T1C0"/>
<dbReference type="GO" id="GO:0019843">
    <property type="term" value="F:rRNA binding"/>
    <property type="evidence" value="ECO:0007669"/>
    <property type="project" value="UniProtKB-UniRule"/>
</dbReference>
<dbReference type="PROSITE" id="PS50833">
    <property type="entry name" value="BRIX"/>
    <property type="match status" value="1"/>
</dbReference>
<dbReference type="InterPro" id="IPR007109">
    <property type="entry name" value="Brix"/>
</dbReference>
<protein>
    <recommendedName>
        <fullName evidence="4">Ribosome production factor 2 homolog</fullName>
    </recommendedName>
    <alternativeName>
        <fullName evidence="4">Ribosome biogenesis protein RPF2 homolog</fullName>
    </alternativeName>
</protein>
<name>K0T1C0_THAOC</name>